<evidence type="ECO:0000256" key="1">
    <source>
        <dbReference type="SAM" id="MobiDB-lite"/>
    </source>
</evidence>
<sequence length="83" mass="8858">MKPMSLLKACGIVVSLALAAPSHADQFPPKQHGQRERVARSQADAAAPGARPNVPRGDLRGDIASNARARNDAQRPPSYSNHH</sequence>
<gene>
    <name evidence="3" type="ORF">WS71_24885</name>
</gene>
<reference evidence="3 4" key="1">
    <citation type="submission" date="2015-12" db="EMBL/GenBank/DDBJ databases">
        <title>Diversity of Burkholderia near neighbor genomes.</title>
        <authorList>
            <person name="Sahl J."/>
            <person name="Wagner D."/>
            <person name="Keim P."/>
        </authorList>
    </citation>
    <scope>NUCLEOTIDE SEQUENCE [LARGE SCALE GENOMIC DNA]</scope>
    <source>
        <strain evidence="3 4">BDU8</strain>
    </source>
</reference>
<evidence type="ECO:0000256" key="2">
    <source>
        <dbReference type="SAM" id="SignalP"/>
    </source>
</evidence>
<evidence type="ECO:0000313" key="3">
    <source>
        <dbReference type="EMBL" id="AOJ10437.1"/>
    </source>
</evidence>
<keyword evidence="2" id="KW-0732">Signal</keyword>
<dbReference type="Proteomes" id="UP000067711">
    <property type="component" value="Chromosome 1"/>
</dbReference>
<feature type="signal peptide" evidence="2">
    <location>
        <begin position="1"/>
        <end position="24"/>
    </location>
</feature>
<dbReference type="EMBL" id="CP013389">
    <property type="protein sequence ID" value="AOJ10437.1"/>
    <property type="molecule type" value="Genomic_DNA"/>
</dbReference>
<protein>
    <recommendedName>
        <fullName evidence="5">Lipoprotein</fullName>
    </recommendedName>
</protein>
<feature type="chain" id="PRO_5015329947" description="Lipoprotein" evidence="2">
    <location>
        <begin position="25"/>
        <end position="83"/>
    </location>
</feature>
<evidence type="ECO:0000313" key="4">
    <source>
        <dbReference type="Proteomes" id="UP000067711"/>
    </source>
</evidence>
<evidence type="ECO:0008006" key="5">
    <source>
        <dbReference type="Google" id="ProtNLM"/>
    </source>
</evidence>
<organism evidence="3 4">
    <name type="scientific">Burkholderia mayonis</name>
    <dbReference type="NCBI Taxonomy" id="1385591"/>
    <lineage>
        <taxon>Bacteria</taxon>
        <taxon>Pseudomonadati</taxon>
        <taxon>Pseudomonadota</taxon>
        <taxon>Betaproteobacteria</taxon>
        <taxon>Burkholderiales</taxon>
        <taxon>Burkholderiaceae</taxon>
        <taxon>Burkholderia</taxon>
        <taxon>pseudomallei group</taxon>
    </lineage>
</organism>
<proteinExistence type="predicted"/>
<dbReference type="AlphaFoldDB" id="A0A1B4G3E6"/>
<name>A0A1B4G3E6_9BURK</name>
<feature type="region of interest" description="Disordered" evidence="1">
    <location>
        <begin position="23"/>
        <end position="83"/>
    </location>
</feature>
<accession>A0A1B4G3E6</accession>
<dbReference type="RefSeq" id="WP_066489528.1">
    <property type="nucleotide sequence ID" value="NZ_CP013389.1"/>
</dbReference>